<gene>
    <name evidence="7" type="ORF">GT037_004952</name>
</gene>
<reference evidence="7" key="2">
    <citation type="submission" date="2020-08" db="EMBL/GenBank/DDBJ databases">
        <title>Draft Genome Sequence of Cumin Blight Pathogen Alternaria burnsii.</title>
        <authorList>
            <person name="Feng Z."/>
        </authorList>
    </citation>
    <scope>NUCLEOTIDE SEQUENCE</scope>
    <source>
        <strain evidence="7">CBS107.38</strain>
    </source>
</reference>
<keyword evidence="1" id="KW-0479">Metal-binding</keyword>
<feature type="compositionally biased region" description="Polar residues" evidence="4">
    <location>
        <begin position="329"/>
        <end position="341"/>
    </location>
</feature>
<dbReference type="RefSeq" id="XP_038786949.1">
    <property type="nucleotide sequence ID" value="XM_038929999.1"/>
</dbReference>
<evidence type="ECO:0000256" key="1">
    <source>
        <dbReference type="ARBA" id="ARBA00022723"/>
    </source>
</evidence>
<accession>A0A8H7B438</accession>
<dbReference type="InterPro" id="IPR007052">
    <property type="entry name" value="CS_dom"/>
</dbReference>
<keyword evidence="8" id="KW-1185">Reference proteome</keyword>
<dbReference type="InterPro" id="IPR039790">
    <property type="entry name" value="CHRD1"/>
</dbReference>
<dbReference type="Pfam" id="PF04968">
    <property type="entry name" value="CHORD"/>
    <property type="match status" value="2"/>
</dbReference>
<dbReference type="Pfam" id="PF04969">
    <property type="entry name" value="CS"/>
    <property type="match status" value="1"/>
</dbReference>
<dbReference type="PANTHER" id="PTHR46983">
    <property type="entry name" value="CYSTEINE AND HISTIDINE-RICH DOMAIN-CONTAINING PROTEIN 1"/>
    <property type="match status" value="1"/>
</dbReference>
<dbReference type="Pfam" id="PF00106">
    <property type="entry name" value="adh_short"/>
    <property type="match status" value="1"/>
</dbReference>
<feature type="compositionally biased region" description="Basic and acidic residues" evidence="4">
    <location>
        <begin position="60"/>
        <end position="69"/>
    </location>
</feature>
<evidence type="ECO:0000256" key="2">
    <source>
        <dbReference type="ARBA" id="ARBA00022737"/>
    </source>
</evidence>
<dbReference type="InterPro" id="IPR008978">
    <property type="entry name" value="HSP20-like_chaperone"/>
</dbReference>
<evidence type="ECO:0000259" key="6">
    <source>
        <dbReference type="PROSITE" id="PS51401"/>
    </source>
</evidence>
<dbReference type="Gene3D" id="4.10.1130.20">
    <property type="match status" value="2"/>
</dbReference>
<dbReference type="PROSITE" id="PS51401">
    <property type="entry name" value="CHORD"/>
    <property type="match status" value="2"/>
</dbReference>
<dbReference type="PROSITE" id="PS51203">
    <property type="entry name" value="CS"/>
    <property type="match status" value="1"/>
</dbReference>
<protein>
    <submittedName>
        <fullName evidence="7">Uncharacterized protein</fullName>
    </submittedName>
</protein>
<reference evidence="7" key="1">
    <citation type="submission" date="2020-01" db="EMBL/GenBank/DDBJ databases">
        <authorList>
            <person name="Feng Z.H.Z."/>
        </authorList>
    </citation>
    <scope>NUCLEOTIDE SEQUENCE</scope>
    <source>
        <strain evidence="7">CBS107.38</strain>
    </source>
</reference>
<feature type="domain" description="CS" evidence="5">
    <location>
        <begin position="209"/>
        <end position="298"/>
    </location>
</feature>
<proteinExistence type="predicted"/>
<dbReference type="InterPro" id="IPR007051">
    <property type="entry name" value="CHORD_dom"/>
</dbReference>
<feature type="domain" description="CHORD" evidence="6">
    <location>
        <begin position="5"/>
        <end position="61"/>
    </location>
</feature>
<dbReference type="EMBL" id="JAAABM010000006">
    <property type="protein sequence ID" value="KAF7676740.1"/>
    <property type="molecule type" value="Genomic_DNA"/>
</dbReference>
<keyword evidence="3" id="KW-0862">Zinc</keyword>
<dbReference type="Gene3D" id="3.40.50.720">
    <property type="entry name" value="NAD(P)-binding Rossmann-like Domain"/>
    <property type="match status" value="1"/>
</dbReference>
<feature type="domain" description="CHORD" evidence="6">
    <location>
        <begin position="134"/>
        <end position="194"/>
    </location>
</feature>
<dbReference type="CDD" id="cd06466">
    <property type="entry name" value="p23_CS_SGT1_like"/>
    <property type="match status" value="1"/>
</dbReference>
<sequence>MAKKCVHKGCGKTYDDDNEECVYHPGPPKFHEGQKGWECCKPRVLTFDEFLAIEPCTKGKHSDVDDTPKPEPVQAPDVPNGTQVNLGSLEESLPAPVPRLPTAQATPKPSASPAPPPESEDDDPSLEIKEGMTCRRKGCGAVHKGGNREEESCVHHPGAPIFHEGSKGWSCCKRRVMEFDQFMKIEGCKTKDRHLFVGSGKKKEGEEKLETVRHDYYQTATSVVASLYLKKIDKATAVIDFQPQHVKLDLPTTDSKRYQTEFPLFSTIKPEESKFRILGTKLEMTLVKADGASWPVLRSDDKPTGEMIQFTKHYFQGTEACKSEKRGKCTNTNSTPSSHCQTSTPITTSTTTISPNNSIPAMPLSKLIAIVAGVGPGTGASVARKFSSHYPVVLLARKPENYEGLAKEINSAGGKAIGIRTDVSSKDSLAKAVEGIKQEFGQDVAAAAAIFNASGPFMRKPFLEIPAETFSSSLDVSAMGGILFSQSFLPLLLKGVGSSEHPPSLIFTGATASVKSNAQMASFSTGKWALRALSQSLAREFGPQGVHVAHAIIDGVIDIPRTREWLKDMPAEAKLSADAIANDYWWLHTQPKTNFTWEIDLRPAIEKW</sequence>
<dbReference type="Proteomes" id="UP000596902">
    <property type="component" value="Unassembled WGS sequence"/>
</dbReference>
<evidence type="ECO:0000313" key="8">
    <source>
        <dbReference type="Proteomes" id="UP000596902"/>
    </source>
</evidence>
<comment type="caution">
    <text evidence="7">The sequence shown here is derived from an EMBL/GenBank/DDBJ whole genome shotgun (WGS) entry which is preliminary data.</text>
</comment>
<keyword evidence="2" id="KW-0677">Repeat</keyword>
<dbReference type="GO" id="GO:0046872">
    <property type="term" value="F:metal ion binding"/>
    <property type="evidence" value="ECO:0007669"/>
    <property type="project" value="UniProtKB-KW"/>
</dbReference>
<dbReference type="SUPFAM" id="SSF51735">
    <property type="entry name" value="NAD(P)-binding Rossmann-fold domains"/>
    <property type="match status" value="1"/>
</dbReference>
<evidence type="ECO:0000259" key="5">
    <source>
        <dbReference type="PROSITE" id="PS51203"/>
    </source>
</evidence>
<dbReference type="SUPFAM" id="SSF49764">
    <property type="entry name" value="HSP20-like chaperones"/>
    <property type="match status" value="1"/>
</dbReference>
<dbReference type="InterPro" id="IPR036291">
    <property type="entry name" value="NAD(P)-bd_dom_sf"/>
</dbReference>
<feature type="region of interest" description="Disordered" evidence="4">
    <location>
        <begin position="329"/>
        <end position="349"/>
    </location>
</feature>
<dbReference type="InterPro" id="IPR002347">
    <property type="entry name" value="SDR_fam"/>
</dbReference>
<dbReference type="GeneID" id="62203177"/>
<organism evidence="7 8">
    <name type="scientific">Alternaria burnsii</name>
    <dbReference type="NCBI Taxonomy" id="1187904"/>
    <lineage>
        <taxon>Eukaryota</taxon>
        <taxon>Fungi</taxon>
        <taxon>Dikarya</taxon>
        <taxon>Ascomycota</taxon>
        <taxon>Pezizomycotina</taxon>
        <taxon>Dothideomycetes</taxon>
        <taxon>Pleosporomycetidae</taxon>
        <taxon>Pleosporales</taxon>
        <taxon>Pleosporineae</taxon>
        <taxon>Pleosporaceae</taxon>
        <taxon>Alternaria</taxon>
        <taxon>Alternaria sect. Alternaria</taxon>
    </lineage>
</organism>
<evidence type="ECO:0000313" key="7">
    <source>
        <dbReference type="EMBL" id="KAF7676740.1"/>
    </source>
</evidence>
<dbReference type="Gene3D" id="2.60.40.790">
    <property type="match status" value="1"/>
</dbReference>
<evidence type="ECO:0000256" key="4">
    <source>
        <dbReference type="SAM" id="MobiDB-lite"/>
    </source>
</evidence>
<evidence type="ECO:0000256" key="3">
    <source>
        <dbReference type="ARBA" id="ARBA00022833"/>
    </source>
</evidence>
<dbReference type="AlphaFoldDB" id="A0A8H7B438"/>
<dbReference type="PANTHER" id="PTHR46983:SF3">
    <property type="entry name" value="CHPADIPLOID STATE MAINTENANCE PROTEIN CHPA"/>
    <property type="match status" value="1"/>
</dbReference>
<feature type="region of interest" description="Disordered" evidence="4">
    <location>
        <begin position="58"/>
        <end position="126"/>
    </location>
</feature>
<name>A0A8H7B438_9PLEO</name>